<dbReference type="PANTHER" id="PTHR35497:SF1">
    <property type="entry name" value="ACYL-UDP-N-ACETYLGLUCOSAMINE O-ACYLTRANSFERASE"/>
    <property type="match status" value="1"/>
</dbReference>
<evidence type="ECO:0008006" key="2">
    <source>
        <dbReference type="Google" id="ProtNLM"/>
    </source>
</evidence>
<dbReference type="AlphaFoldDB" id="A0A5B6ZLL1"/>
<reference evidence="1" key="1">
    <citation type="submission" date="2019-08" db="EMBL/GenBank/DDBJ databases">
        <title>Reference gene set and small RNA set construction with multiple tissues from Davidia involucrata Baill.</title>
        <authorList>
            <person name="Yang H."/>
            <person name="Zhou C."/>
            <person name="Li G."/>
            <person name="Wang J."/>
            <person name="Gao P."/>
            <person name="Wang M."/>
            <person name="Wang R."/>
            <person name="Zhao Y."/>
        </authorList>
    </citation>
    <scope>NUCLEOTIDE SEQUENCE</scope>
    <source>
        <tissue evidence="1">Mixed with DoveR01_LX</tissue>
    </source>
</reference>
<gene>
    <name evidence="1" type="ORF">Din_014009</name>
</gene>
<accession>A0A5B6ZLL1</accession>
<protein>
    <recommendedName>
        <fullName evidence="2">C2H2-type domain-containing protein</fullName>
    </recommendedName>
</protein>
<dbReference type="EMBL" id="GHES01014009">
    <property type="protein sequence ID" value="MPA44568.1"/>
    <property type="molecule type" value="Transcribed_RNA"/>
</dbReference>
<name>A0A5B6ZLL1_DAVIN</name>
<proteinExistence type="predicted"/>
<sequence length="322" mass="36537">MSGEAIQSESAAQILVENYKAEGLCFVQVRRPSLEEDFEIVCTLCGFDCDSDEELRSHFTRGIIHEVSLEVAEKTLLKSNPWPFDDGYIFFHGEGEGKINESPPAESHIGIGYKNLRRVGYGEIAVRKADHKISKIWCEFLGNNNFPCDLDPCDFAIVTFRYRPTPAQACKVSCMACDRFIYEGKDASTLLNTRTRELACTGTHDNGAFHFFHTRCIVLWLLICDYHGERACCPDCCGIGELSAEGEGGEKSVRDKVTQYHEYLFGVRGSSGAWFFDPEVRENPTIGLTFSLRYDHHRYDESPTQQKVVRKKSITFYRAEEN</sequence>
<dbReference type="PANTHER" id="PTHR35497">
    <property type="entry name" value="ACYL-UDP-N-ACETYLGLUCOSAMINE O-ACYLTRANSFERASE"/>
    <property type="match status" value="1"/>
</dbReference>
<organism evidence="1">
    <name type="scientific">Davidia involucrata</name>
    <name type="common">Dove tree</name>
    <dbReference type="NCBI Taxonomy" id="16924"/>
    <lineage>
        <taxon>Eukaryota</taxon>
        <taxon>Viridiplantae</taxon>
        <taxon>Streptophyta</taxon>
        <taxon>Embryophyta</taxon>
        <taxon>Tracheophyta</taxon>
        <taxon>Spermatophyta</taxon>
        <taxon>Magnoliopsida</taxon>
        <taxon>eudicotyledons</taxon>
        <taxon>Gunneridae</taxon>
        <taxon>Pentapetalae</taxon>
        <taxon>asterids</taxon>
        <taxon>Cornales</taxon>
        <taxon>Nyssaceae</taxon>
        <taxon>Davidia</taxon>
    </lineage>
</organism>
<evidence type="ECO:0000313" key="1">
    <source>
        <dbReference type="EMBL" id="MPA44568.1"/>
    </source>
</evidence>